<sequence length="331" mass="37707">MGKFNPVVGYSRQFTPTLHEEELAWFLEEAPTWTWRWASSFADNAPHSYIVKGEQVSKEIYERAVRVVMALGQPANYYRRVNIELKLPEMEIMFGAPFAEKFITGVKFWPMTNRMTVSKVLNMAPVDMSYGAQTAAASKGPFTRPSRFDFVAADWDDVKADYYATLRTRLWQLLNDNDGFIDSVVELGPTTGYVRDFSLVHPKSEYTIVDGSQGMLNQAIFKHNVQHVVPTSPNEWLNPWHPLGDQQKPHTLVSLFGSASFLKPEAVRWAYEAAREQLVLMHHNVDGHQLDLNIRIPQWNTESRRAAAALPGAYTFQMDGYDVTVVKKGSR</sequence>
<dbReference type="EMBL" id="MH183162">
    <property type="protein sequence ID" value="AWN07823.1"/>
    <property type="molecule type" value="Genomic_DNA"/>
</dbReference>
<name>A0A2U8UUT1_9CAUD</name>
<keyword evidence="1" id="KW-0808">Transferase</keyword>
<dbReference type="GeneID" id="54992623"/>
<dbReference type="Proteomes" id="UP000247284">
    <property type="component" value="Segment"/>
</dbReference>
<keyword evidence="1" id="KW-0489">Methyltransferase</keyword>
<evidence type="ECO:0000313" key="2">
    <source>
        <dbReference type="Proteomes" id="UP000247284"/>
    </source>
</evidence>
<evidence type="ECO:0000313" key="1">
    <source>
        <dbReference type="EMBL" id="AWN07823.1"/>
    </source>
</evidence>
<dbReference type="RefSeq" id="YP_009802091.1">
    <property type="nucleotide sequence ID" value="NC_047977.1"/>
</dbReference>
<keyword evidence="2" id="KW-1185">Reference proteome</keyword>
<dbReference type="KEGG" id="vg:54992623"/>
<proteinExistence type="predicted"/>
<organism evidence="1 2">
    <name type="scientific">Microbacterium phage Hendrix</name>
    <dbReference type="NCBI Taxonomy" id="2182341"/>
    <lineage>
        <taxon>Viruses</taxon>
        <taxon>Duplodnaviria</taxon>
        <taxon>Heunggongvirae</taxon>
        <taxon>Uroviricota</taxon>
        <taxon>Caudoviricetes</taxon>
        <taxon>Rogerhendrixvirus</taxon>
        <taxon>Rogerhendrixvirus hendrix</taxon>
    </lineage>
</organism>
<protein>
    <submittedName>
        <fullName evidence="1">Methyltransferase</fullName>
    </submittedName>
</protein>
<dbReference type="GO" id="GO:0008168">
    <property type="term" value="F:methyltransferase activity"/>
    <property type="evidence" value="ECO:0007669"/>
    <property type="project" value="UniProtKB-KW"/>
</dbReference>
<gene>
    <name evidence="1" type="primary">156</name>
    <name evidence="1" type="ORF">PBI_HENDRIX_156</name>
</gene>
<reference evidence="2" key="1">
    <citation type="submission" date="2018-04" db="EMBL/GenBank/DDBJ databases">
        <authorList>
            <person name="Go L.Y."/>
            <person name="Mitchell J.A."/>
        </authorList>
    </citation>
    <scope>NUCLEOTIDE SEQUENCE [LARGE SCALE GENOMIC DNA]</scope>
</reference>
<dbReference type="GO" id="GO:0032259">
    <property type="term" value="P:methylation"/>
    <property type="evidence" value="ECO:0007669"/>
    <property type="project" value="UniProtKB-KW"/>
</dbReference>
<accession>A0A2U8UUT1</accession>